<dbReference type="Proteomes" id="UP000224563">
    <property type="component" value="Unassembled WGS sequence"/>
</dbReference>
<name>A0A2G3E5R6_9FIRM</name>
<comment type="caution">
    <text evidence="1">The sequence shown here is derived from an EMBL/GenBank/DDBJ whole genome shotgun (WGS) entry which is preliminary data.</text>
</comment>
<sequence>MRFQLAKTLDGIEKYGPVYDLGSGWPDKIEEYVADDVDDWFLNNMVDQINASCETLLDDGDYDYLDAEKCAKLVKLLDNISNEFIPEEYEIPIATLKDYAIRAIHNNTGISIEL</sequence>
<protein>
    <submittedName>
        <fullName evidence="1">Uncharacterized protein</fullName>
    </submittedName>
</protein>
<evidence type="ECO:0000313" key="1">
    <source>
        <dbReference type="EMBL" id="PHU38423.1"/>
    </source>
</evidence>
<reference evidence="1 2" key="1">
    <citation type="submission" date="2017-10" db="EMBL/GenBank/DDBJ databases">
        <title>Resolving the taxonomy of Roseburia spp., Eubacterium rectale and Agathobacter spp. through phylogenomic analysis.</title>
        <authorList>
            <person name="Sheridan P.O."/>
            <person name="Walker A.W."/>
            <person name="Duncan S.H."/>
            <person name="Scott K.P."/>
            <person name="Toole P.W.O."/>
            <person name="Luis P."/>
            <person name="Flint H.J."/>
        </authorList>
    </citation>
    <scope>NUCLEOTIDE SEQUENCE [LARGE SCALE GENOMIC DNA]</scope>
    <source>
        <strain evidence="1 2">JK623</strain>
    </source>
</reference>
<accession>A0A2G3E5R6</accession>
<dbReference type="EMBL" id="PDYG01000008">
    <property type="protein sequence ID" value="PHU38423.1"/>
    <property type="molecule type" value="Genomic_DNA"/>
</dbReference>
<proteinExistence type="predicted"/>
<evidence type="ECO:0000313" key="2">
    <source>
        <dbReference type="Proteomes" id="UP000224563"/>
    </source>
</evidence>
<dbReference type="RefSeq" id="WP_099385510.1">
    <property type="nucleotide sequence ID" value="NZ_JANSWH010000051.1"/>
</dbReference>
<organism evidence="1 2">
    <name type="scientific">Agathobacter ruminis</name>
    <dbReference type="NCBI Taxonomy" id="1712665"/>
    <lineage>
        <taxon>Bacteria</taxon>
        <taxon>Bacillati</taxon>
        <taxon>Bacillota</taxon>
        <taxon>Clostridia</taxon>
        <taxon>Lachnospirales</taxon>
        <taxon>Lachnospiraceae</taxon>
        <taxon>Agathobacter</taxon>
    </lineage>
</organism>
<keyword evidence="2" id="KW-1185">Reference proteome</keyword>
<gene>
    <name evidence="1" type="ORF">CSX02_02490</name>
</gene>
<reference evidence="1 2" key="2">
    <citation type="submission" date="2017-10" db="EMBL/GenBank/DDBJ databases">
        <authorList>
            <person name="Banno H."/>
            <person name="Chua N.-H."/>
        </authorList>
    </citation>
    <scope>NUCLEOTIDE SEQUENCE [LARGE SCALE GENOMIC DNA]</scope>
    <source>
        <strain evidence="1 2">JK623</strain>
    </source>
</reference>
<dbReference type="AlphaFoldDB" id="A0A2G3E5R6"/>